<feature type="domain" description="Glutamine amidotransferase" evidence="1">
    <location>
        <begin position="87"/>
        <end position="226"/>
    </location>
</feature>
<dbReference type="Gene3D" id="3.40.50.880">
    <property type="match status" value="1"/>
</dbReference>
<dbReference type="GO" id="GO:0005634">
    <property type="term" value="C:nucleus"/>
    <property type="evidence" value="ECO:0007669"/>
    <property type="project" value="TreeGrafter"/>
</dbReference>
<accession>A0A8H4PIV4</accession>
<comment type="caution">
    <text evidence="2">The sequence shown here is derived from an EMBL/GenBank/DDBJ whole genome shotgun (WGS) entry which is preliminary data.</text>
</comment>
<name>A0A8H4PIV4_9HYPO</name>
<evidence type="ECO:0000313" key="2">
    <source>
        <dbReference type="EMBL" id="KAF4472331.1"/>
    </source>
</evidence>
<dbReference type="GO" id="GO:0005829">
    <property type="term" value="C:cytosol"/>
    <property type="evidence" value="ECO:0007669"/>
    <property type="project" value="TreeGrafter"/>
</dbReference>
<dbReference type="Proteomes" id="UP000554235">
    <property type="component" value="Unassembled WGS sequence"/>
</dbReference>
<keyword evidence="3" id="KW-1185">Reference proteome</keyword>
<dbReference type="InterPro" id="IPR017926">
    <property type="entry name" value="GATASE"/>
</dbReference>
<reference evidence="2 3" key="1">
    <citation type="submission" date="2020-01" db="EMBL/GenBank/DDBJ databases">
        <title>Identification and distribution of gene clusters putatively required for synthesis of sphingolipid metabolism inhibitors in phylogenetically diverse species of the filamentous fungus Fusarium.</title>
        <authorList>
            <person name="Kim H.-S."/>
            <person name="Busman M."/>
            <person name="Brown D.W."/>
            <person name="Divon H."/>
            <person name="Uhlig S."/>
            <person name="Proctor R.H."/>
        </authorList>
    </citation>
    <scope>NUCLEOTIDE SEQUENCE [LARGE SCALE GENOMIC DNA]</scope>
    <source>
        <strain evidence="2 3">NRRL 20459</strain>
    </source>
</reference>
<dbReference type="OrthoDB" id="92161at2759"/>
<proteinExistence type="predicted"/>
<dbReference type="InterPro" id="IPR029062">
    <property type="entry name" value="Class_I_gatase-like"/>
</dbReference>
<organism evidence="2 3">
    <name type="scientific">Fusarium albosuccineum</name>
    <dbReference type="NCBI Taxonomy" id="1237068"/>
    <lineage>
        <taxon>Eukaryota</taxon>
        <taxon>Fungi</taxon>
        <taxon>Dikarya</taxon>
        <taxon>Ascomycota</taxon>
        <taxon>Pezizomycotina</taxon>
        <taxon>Sordariomycetes</taxon>
        <taxon>Hypocreomycetidae</taxon>
        <taxon>Hypocreales</taxon>
        <taxon>Nectriaceae</taxon>
        <taxon>Fusarium</taxon>
        <taxon>Fusarium decemcellulare species complex</taxon>
    </lineage>
</organism>
<dbReference type="PANTHER" id="PTHR42695">
    <property type="entry name" value="GLUTAMINE AMIDOTRANSFERASE YLR126C-RELATED"/>
    <property type="match status" value="1"/>
</dbReference>
<dbReference type="SUPFAM" id="SSF52317">
    <property type="entry name" value="Class I glutamine amidotransferase-like"/>
    <property type="match status" value="1"/>
</dbReference>
<evidence type="ECO:0000313" key="3">
    <source>
        <dbReference type="Proteomes" id="UP000554235"/>
    </source>
</evidence>
<dbReference type="InterPro" id="IPR044992">
    <property type="entry name" value="ChyE-like"/>
</dbReference>
<dbReference type="PROSITE" id="PS51273">
    <property type="entry name" value="GATASE_TYPE_1"/>
    <property type="match status" value="1"/>
</dbReference>
<dbReference type="EMBL" id="JAADYS010000088">
    <property type="protein sequence ID" value="KAF4472331.1"/>
    <property type="molecule type" value="Genomic_DNA"/>
</dbReference>
<gene>
    <name evidence="2" type="ORF">FALBO_764</name>
</gene>
<dbReference type="AlphaFoldDB" id="A0A8H4PIV4"/>
<dbReference type="Pfam" id="PF00117">
    <property type="entry name" value="GATase"/>
    <property type="match status" value="1"/>
</dbReference>
<protein>
    <submittedName>
        <fullName evidence="2">GMP synthase</fullName>
    </submittedName>
</protein>
<dbReference type="CDD" id="cd01741">
    <property type="entry name" value="GATase1_1"/>
    <property type="match status" value="1"/>
</dbReference>
<sequence length="276" mass="30522">MPSAIDVSCPEPSYAVNEPWTQPFLAQVFPITSTLRLAVIEFETPPTDVFENHGTYGDVVIKLLRRTLSSTTDHAPALRVTKISALEDEVWPDVAEIDAVLVTGSKYTASDDNPWVPSLVGFIQQTYQARKPLAGICYGHQIIARALGGLTTRNPGGWELSVHKVDLSPKGAKLFSTDSLSIYQMHRDAVIEPPPHVEVIGSSPRCGVQIMYQPSRVLGFQGHPELDKLITESLLKQRLDEGILEVPLYEDAMARVENKHDGAMIANVMCRFFLRS</sequence>
<dbReference type="PANTHER" id="PTHR42695:SF5">
    <property type="entry name" value="GLUTAMINE AMIDOTRANSFERASE YLR126C-RELATED"/>
    <property type="match status" value="1"/>
</dbReference>
<evidence type="ECO:0000259" key="1">
    <source>
        <dbReference type="Pfam" id="PF00117"/>
    </source>
</evidence>